<evidence type="ECO:0000256" key="10">
    <source>
        <dbReference type="RuleBase" id="RU364116"/>
    </source>
</evidence>
<evidence type="ECO:0000256" key="6">
    <source>
        <dbReference type="ARBA" id="ARBA00022723"/>
    </source>
</evidence>
<keyword evidence="5 10" id="KW-0949">S-adenosyl-L-methionine</keyword>
<protein>
    <recommendedName>
        <fullName evidence="3 10">Heme chaperone HemW</fullName>
    </recommendedName>
</protein>
<comment type="caution">
    <text evidence="12">The sequence shown here is derived from an EMBL/GenBank/DDBJ whole genome shotgun (WGS) entry which is preliminary data.</text>
</comment>
<dbReference type="InterPro" id="IPR004559">
    <property type="entry name" value="HemW-like"/>
</dbReference>
<dbReference type="InterPro" id="IPR010723">
    <property type="entry name" value="HemN_C"/>
</dbReference>
<dbReference type="SFLD" id="SFLDF00288">
    <property type="entry name" value="HemN-like__clustered_with_nucl"/>
    <property type="match status" value="1"/>
</dbReference>
<dbReference type="GO" id="GO:0004109">
    <property type="term" value="F:coproporphyrinogen oxidase activity"/>
    <property type="evidence" value="ECO:0007669"/>
    <property type="project" value="InterPro"/>
</dbReference>
<comment type="function">
    <text evidence="10">Probably acts as a heme chaperone, transferring heme to an unknown acceptor. Binds one molecule of heme per monomer, possibly covalently. Binds 1 [4Fe-4S] cluster. The cluster is coordinated with 3 cysteines and an exchangeable S-adenosyl-L-methionine.</text>
</comment>
<dbReference type="InterPro" id="IPR006638">
    <property type="entry name" value="Elp3/MiaA/NifB-like_rSAM"/>
</dbReference>
<dbReference type="Gene3D" id="3.20.20.70">
    <property type="entry name" value="Aldolase class I"/>
    <property type="match status" value="1"/>
</dbReference>
<dbReference type="PANTHER" id="PTHR13932">
    <property type="entry name" value="COPROPORPHYRINIGEN III OXIDASE"/>
    <property type="match status" value="1"/>
</dbReference>
<keyword evidence="4 10" id="KW-0349">Heme</keyword>
<proteinExistence type="inferred from homology"/>
<evidence type="ECO:0000256" key="1">
    <source>
        <dbReference type="ARBA" id="ARBA00001966"/>
    </source>
</evidence>
<feature type="domain" description="Radical SAM core" evidence="11">
    <location>
        <begin position="7"/>
        <end position="240"/>
    </location>
</feature>
<dbReference type="InterPro" id="IPR007197">
    <property type="entry name" value="rSAM"/>
</dbReference>
<dbReference type="SUPFAM" id="SSF102114">
    <property type="entry name" value="Radical SAM enzymes"/>
    <property type="match status" value="1"/>
</dbReference>
<dbReference type="InterPro" id="IPR034505">
    <property type="entry name" value="Coproporphyrinogen-III_oxidase"/>
</dbReference>
<dbReference type="InterPro" id="IPR058240">
    <property type="entry name" value="rSAM_sf"/>
</dbReference>
<name>A0A4R1H987_9GAMM</name>
<evidence type="ECO:0000259" key="11">
    <source>
        <dbReference type="PROSITE" id="PS51918"/>
    </source>
</evidence>
<evidence type="ECO:0000256" key="9">
    <source>
        <dbReference type="ARBA" id="ARBA00023186"/>
    </source>
</evidence>
<dbReference type="Proteomes" id="UP000295707">
    <property type="component" value="Unassembled WGS sequence"/>
</dbReference>
<dbReference type="SFLD" id="SFLDS00029">
    <property type="entry name" value="Radical_SAM"/>
    <property type="match status" value="1"/>
</dbReference>
<evidence type="ECO:0000256" key="5">
    <source>
        <dbReference type="ARBA" id="ARBA00022691"/>
    </source>
</evidence>
<organism evidence="12 13">
    <name type="scientific">Thiogranum longum</name>
    <dbReference type="NCBI Taxonomy" id="1537524"/>
    <lineage>
        <taxon>Bacteria</taxon>
        <taxon>Pseudomonadati</taxon>
        <taxon>Pseudomonadota</taxon>
        <taxon>Gammaproteobacteria</taxon>
        <taxon>Chromatiales</taxon>
        <taxon>Ectothiorhodospiraceae</taxon>
        <taxon>Thiogranum</taxon>
    </lineage>
</organism>
<evidence type="ECO:0000313" key="12">
    <source>
        <dbReference type="EMBL" id="TCK17033.1"/>
    </source>
</evidence>
<dbReference type="GO" id="GO:0046872">
    <property type="term" value="F:metal ion binding"/>
    <property type="evidence" value="ECO:0007669"/>
    <property type="project" value="UniProtKB-UniRule"/>
</dbReference>
<dbReference type="SMART" id="SM00729">
    <property type="entry name" value="Elp3"/>
    <property type="match status" value="1"/>
</dbReference>
<dbReference type="EMBL" id="SMFX01000001">
    <property type="protein sequence ID" value="TCK17033.1"/>
    <property type="molecule type" value="Genomic_DNA"/>
</dbReference>
<dbReference type="PROSITE" id="PS51918">
    <property type="entry name" value="RADICAL_SAM"/>
    <property type="match status" value="1"/>
</dbReference>
<dbReference type="CDD" id="cd01335">
    <property type="entry name" value="Radical_SAM"/>
    <property type="match status" value="1"/>
</dbReference>
<dbReference type="Pfam" id="PF04055">
    <property type="entry name" value="Radical_SAM"/>
    <property type="match status" value="1"/>
</dbReference>
<dbReference type="InterPro" id="IPR013785">
    <property type="entry name" value="Aldolase_TIM"/>
</dbReference>
<keyword evidence="6 10" id="KW-0479">Metal-binding</keyword>
<dbReference type="GO" id="GO:0051539">
    <property type="term" value="F:4 iron, 4 sulfur cluster binding"/>
    <property type="evidence" value="ECO:0007669"/>
    <property type="project" value="UniProtKB-UniRule"/>
</dbReference>
<keyword evidence="9 10" id="KW-0143">Chaperone</keyword>
<keyword evidence="10" id="KW-0963">Cytoplasm</keyword>
<sequence>MTDLFRFTATPPLSLYIHFPWCVRKCPYCDFNSHAVKDDLPEDAYIDALLLDLEQELPRVWGRTVQTVFMGGGTPSLFSPAAMDRLLAGVRARLPVKPDAEITLEANPGTVEQSRFEGYREAGINRLSIGVQSLNPDHLKVLGRIHTADEARHVAEAARRAGFDNINLDLMFGLPEQGIQQALDDLDALIALQPDHISWYQLTLEPNTLFYTQRPTLPDDDARWAMQEQGQTRLAGAGYAQYEVSAYARPGHQCRHNLNYWKFGDYLGIGAGAHGKISDAARSAIIRRWKKRHPKDYLAAARSGGFVDGERELESSEAIFEFALNRLRLKQPFTLDEFEAATGLPASSLQALITRACEDGLLDFDGKQVKHTRTGWRFLDNLVELFLPREVDHAGE</sequence>
<accession>A0A4R1H987</accession>
<dbReference type="RefSeq" id="WP_132970946.1">
    <property type="nucleotide sequence ID" value="NZ_SMFX01000001.1"/>
</dbReference>
<keyword evidence="13" id="KW-1185">Reference proteome</keyword>
<keyword evidence="10" id="KW-0004">4Fe-4S</keyword>
<dbReference type="SFLD" id="SFLDG01065">
    <property type="entry name" value="anaerobic_coproporphyrinogen-I"/>
    <property type="match status" value="1"/>
</dbReference>
<evidence type="ECO:0000256" key="4">
    <source>
        <dbReference type="ARBA" id="ARBA00022617"/>
    </source>
</evidence>
<dbReference type="AlphaFoldDB" id="A0A4R1H987"/>
<evidence type="ECO:0000256" key="7">
    <source>
        <dbReference type="ARBA" id="ARBA00023004"/>
    </source>
</evidence>
<dbReference type="SFLD" id="SFLDG01082">
    <property type="entry name" value="B12-binding_domain_containing"/>
    <property type="match status" value="1"/>
</dbReference>
<dbReference type="PANTHER" id="PTHR13932:SF5">
    <property type="entry name" value="RADICAL S-ADENOSYL METHIONINE DOMAIN-CONTAINING PROTEIN 1, MITOCHONDRIAL"/>
    <property type="match status" value="1"/>
</dbReference>
<keyword evidence="7 10" id="KW-0408">Iron</keyword>
<comment type="similarity">
    <text evidence="2">Belongs to the anaerobic coproporphyrinogen-III oxidase family. HemW subfamily.</text>
</comment>
<reference evidence="12 13" key="1">
    <citation type="submission" date="2019-03" db="EMBL/GenBank/DDBJ databases">
        <title>Genomic Encyclopedia of Type Strains, Phase IV (KMG-IV): sequencing the most valuable type-strain genomes for metagenomic binning, comparative biology and taxonomic classification.</title>
        <authorList>
            <person name="Goeker M."/>
        </authorList>
    </citation>
    <scope>NUCLEOTIDE SEQUENCE [LARGE SCALE GENOMIC DNA]</scope>
    <source>
        <strain evidence="12 13">DSM 19610</strain>
    </source>
</reference>
<dbReference type="GO" id="GO:0006779">
    <property type="term" value="P:porphyrin-containing compound biosynthetic process"/>
    <property type="evidence" value="ECO:0007669"/>
    <property type="project" value="InterPro"/>
</dbReference>
<comment type="subcellular location">
    <subcellularLocation>
        <location evidence="10">Cytoplasm</location>
    </subcellularLocation>
</comment>
<dbReference type="SFLD" id="SFLDF00562">
    <property type="entry name" value="HemN-like__clustered_with_heat"/>
    <property type="match status" value="1"/>
</dbReference>
<dbReference type="GO" id="GO:0005737">
    <property type="term" value="C:cytoplasm"/>
    <property type="evidence" value="ECO:0007669"/>
    <property type="project" value="UniProtKB-SubCell"/>
</dbReference>
<comment type="cofactor">
    <cofactor evidence="1">
        <name>[4Fe-4S] cluster</name>
        <dbReference type="ChEBI" id="CHEBI:49883"/>
    </cofactor>
</comment>
<dbReference type="OrthoDB" id="9808022at2"/>
<evidence type="ECO:0000256" key="8">
    <source>
        <dbReference type="ARBA" id="ARBA00023014"/>
    </source>
</evidence>
<dbReference type="NCBIfam" id="TIGR00539">
    <property type="entry name" value="hemN_rel"/>
    <property type="match status" value="1"/>
</dbReference>
<evidence type="ECO:0000256" key="3">
    <source>
        <dbReference type="ARBA" id="ARBA00017228"/>
    </source>
</evidence>
<keyword evidence="8 10" id="KW-0411">Iron-sulfur</keyword>
<evidence type="ECO:0000256" key="2">
    <source>
        <dbReference type="ARBA" id="ARBA00006100"/>
    </source>
</evidence>
<dbReference type="Pfam" id="PF06969">
    <property type="entry name" value="HemN_C"/>
    <property type="match status" value="1"/>
</dbReference>
<evidence type="ECO:0000313" key="13">
    <source>
        <dbReference type="Proteomes" id="UP000295707"/>
    </source>
</evidence>
<gene>
    <name evidence="12" type="ORF">DFR30_0253</name>
</gene>